<dbReference type="AlphaFoldDB" id="A0A6L6IZ07"/>
<keyword evidence="3 6" id="KW-0812">Transmembrane</keyword>
<evidence type="ECO:0000256" key="6">
    <source>
        <dbReference type="SAM" id="Phobius"/>
    </source>
</evidence>
<dbReference type="InterPro" id="IPR019108">
    <property type="entry name" value="Caa3_assmbl_CtaG-rel"/>
</dbReference>
<keyword evidence="2" id="KW-1003">Cell membrane</keyword>
<comment type="caution">
    <text evidence="7">The sequence shown here is derived from an EMBL/GenBank/DDBJ whole genome shotgun (WGS) entry which is preliminary data.</text>
</comment>
<dbReference type="Pfam" id="PF09678">
    <property type="entry name" value="Caa3_CtaG"/>
    <property type="match status" value="1"/>
</dbReference>
<name>A0A6L6IZ07_9RHOB</name>
<sequence>MRGLCILGAAGLLAAIWLIPLPDTARFPLHMLRHMVLVALAAPLLVLGFPRLGRIFAMPALLAAGLEFLLVWGWHLPAAHGAAYRLPGAFVLEQATFLLAGLFVWAGCLHGPRLLGAAGLLLTSMHMTLLGALLTLAPRDLYASYCGTPPDPEGQALGGMLMLAIGTPVYLLAGVALAASALSQPEAAT</sequence>
<evidence type="ECO:0000313" key="8">
    <source>
        <dbReference type="Proteomes" id="UP000478740"/>
    </source>
</evidence>
<feature type="transmembrane region" description="Helical" evidence="6">
    <location>
        <begin position="31"/>
        <end position="49"/>
    </location>
</feature>
<evidence type="ECO:0000256" key="5">
    <source>
        <dbReference type="ARBA" id="ARBA00023136"/>
    </source>
</evidence>
<evidence type="ECO:0000256" key="1">
    <source>
        <dbReference type="ARBA" id="ARBA00004651"/>
    </source>
</evidence>
<dbReference type="GO" id="GO:0005886">
    <property type="term" value="C:plasma membrane"/>
    <property type="evidence" value="ECO:0007669"/>
    <property type="project" value="UniProtKB-SubCell"/>
</dbReference>
<accession>A0A6L6IZ07</accession>
<feature type="transmembrane region" description="Helical" evidence="6">
    <location>
        <begin position="114"/>
        <end position="137"/>
    </location>
</feature>
<keyword evidence="4 6" id="KW-1133">Transmembrane helix</keyword>
<feature type="transmembrane region" description="Helical" evidence="6">
    <location>
        <begin position="157"/>
        <end position="182"/>
    </location>
</feature>
<evidence type="ECO:0000256" key="4">
    <source>
        <dbReference type="ARBA" id="ARBA00022989"/>
    </source>
</evidence>
<keyword evidence="8" id="KW-1185">Reference proteome</keyword>
<gene>
    <name evidence="7" type="ORF">GL284_11300</name>
</gene>
<protein>
    <submittedName>
        <fullName evidence="7">Cytochrome-c oxidase</fullName>
    </submittedName>
</protein>
<feature type="transmembrane region" description="Helical" evidence="6">
    <location>
        <begin position="86"/>
        <end position="107"/>
    </location>
</feature>
<comment type="subcellular location">
    <subcellularLocation>
        <location evidence="1">Cell membrane</location>
        <topology evidence="1">Multi-pass membrane protein</topology>
    </subcellularLocation>
</comment>
<feature type="transmembrane region" description="Helical" evidence="6">
    <location>
        <begin position="56"/>
        <end position="74"/>
    </location>
</feature>
<evidence type="ECO:0000256" key="3">
    <source>
        <dbReference type="ARBA" id="ARBA00022692"/>
    </source>
</evidence>
<reference evidence="7 8" key="1">
    <citation type="submission" date="2019-11" db="EMBL/GenBank/DDBJ databases">
        <authorList>
            <person name="Dong K."/>
        </authorList>
    </citation>
    <scope>NUCLEOTIDE SEQUENCE [LARGE SCALE GENOMIC DNA]</scope>
    <source>
        <strain evidence="7 8">DK608</strain>
    </source>
</reference>
<evidence type="ECO:0000313" key="7">
    <source>
        <dbReference type="EMBL" id="MTH64851.1"/>
    </source>
</evidence>
<keyword evidence="5 6" id="KW-0472">Membrane</keyword>
<evidence type="ECO:0000256" key="2">
    <source>
        <dbReference type="ARBA" id="ARBA00022475"/>
    </source>
</evidence>
<dbReference type="Proteomes" id="UP000478740">
    <property type="component" value="Unassembled WGS sequence"/>
</dbReference>
<organism evidence="7 8">
    <name type="scientific">Paracoccus shanxieyensis</name>
    <dbReference type="NCBI Taxonomy" id="2675752"/>
    <lineage>
        <taxon>Bacteria</taxon>
        <taxon>Pseudomonadati</taxon>
        <taxon>Pseudomonadota</taxon>
        <taxon>Alphaproteobacteria</taxon>
        <taxon>Rhodobacterales</taxon>
        <taxon>Paracoccaceae</taxon>
        <taxon>Paracoccus</taxon>
    </lineage>
</organism>
<proteinExistence type="predicted"/>
<dbReference type="EMBL" id="WMII01000009">
    <property type="protein sequence ID" value="MTH64851.1"/>
    <property type="molecule type" value="Genomic_DNA"/>
</dbReference>